<name>A0A0F9W4W7_9ZZZZ</name>
<accession>A0A0F9W4W7</accession>
<proteinExistence type="predicted"/>
<sequence>MPKKKRHPIQTITLDRYPHYLEHRFIEGNIVTLNKGKGHETRVLKNLIRKHRKIWKYINKEKGIYKKERFHKNTKKEIWREYRLITENNGVVIGRSPVFGLPIRSIANVCYLVGGSGFSGLDYEYSVCFVGLEWNDRQKIYNKICLIWTLWSGAIKEVK</sequence>
<reference evidence="1" key="1">
    <citation type="journal article" date="2015" name="Nature">
        <title>Complex archaea that bridge the gap between prokaryotes and eukaryotes.</title>
        <authorList>
            <person name="Spang A."/>
            <person name="Saw J.H."/>
            <person name="Jorgensen S.L."/>
            <person name="Zaremba-Niedzwiedzka K."/>
            <person name="Martijn J."/>
            <person name="Lind A.E."/>
            <person name="van Eijk R."/>
            <person name="Schleper C."/>
            <person name="Guy L."/>
            <person name="Ettema T.J."/>
        </authorList>
    </citation>
    <scope>NUCLEOTIDE SEQUENCE</scope>
</reference>
<comment type="caution">
    <text evidence="1">The sequence shown here is derived from an EMBL/GenBank/DDBJ whole genome shotgun (WGS) entry which is preliminary data.</text>
</comment>
<protein>
    <submittedName>
        <fullName evidence="1">Uncharacterized protein</fullName>
    </submittedName>
</protein>
<dbReference type="AlphaFoldDB" id="A0A0F9W4W7"/>
<organism evidence="1">
    <name type="scientific">marine sediment metagenome</name>
    <dbReference type="NCBI Taxonomy" id="412755"/>
    <lineage>
        <taxon>unclassified sequences</taxon>
        <taxon>metagenomes</taxon>
        <taxon>ecological metagenomes</taxon>
    </lineage>
</organism>
<gene>
    <name evidence="1" type="ORF">LCGC14_0404020</name>
</gene>
<evidence type="ECO:0000313" key="1">
    <source>
        <dbReference type="EMBL" id="KKN73093.1"/>
    </source>
</evidence>
<dbReference type="EMBL" id="LAZR01000350">
    <property type="protein sequence ID" value="KKN73093.1"/>
    <property type="molecule type" value="Genomic_DNA"/>
</dbReference>